<dbReference type="Proteomes" id="UP000642180">
    <property type="component" value="Unassembled WGS sequence"/>
</dbReference>
<dbReference type="SMART" id="SM00490">
    <property type="entry name" value="HELICc"/>
    <property type="match status" value="1"/>
</dbReference>
<dbReference type="InterPro" id="IPR011545">
    <property type="entry name" value="DEAD/DEAH_box_helicase_dom"/>
</dbReference>
<evidence type="ECO:0000256" key="8">
    <source>
        <dbReference type="ARBA" id="ARBA00023125"/>
    </source>
</evidence>
<dbReference type="RefSeq" id="WP_188382018.1">
    <property type="nucleotide sequence ID" value="NZ_BMDI01000003.1"/>
</dbReference>
<comment type="catalytic activity">
    <reaction evidence="12 15">
        <text>Couples ATP hydrolysis with the unwinding of duplex DNA by translocating in the 3'-5' direction.</text>
        <dbReference type="EC" id="5.6.2.4"/>
    </reaction>
</comment>
<evidence type="ECO:0000256" key="3">
    <source>
        <dbReference type="ARBA" id="ARBA00022741"/>
    </source>
</evidence>
<keyword evidence="11" id="KW-0413">Isomerase</keyword>
<comment type="function">
    <text evidence="15">Plays a critical role in recombination and DNA repair. Helps process Holliday junction intermediates to mature products by catalyzing branch migration. Has replication fork regression activity, unwinds stalled or blocked replication forks to make a HJ that can be resolved. Has a DNA unwinding activity characteristic of a DNA helicase with 3'-5' polarity.</text>
</comment>
<dbReference type="SUPFAM" id="SSF50249">
    <property type="entry name" value="Nucleic acid-binding proteins"/>
    <property type="match status" value="1"/>
</dbReference>
<keyword evidence="3 15" id="KW-0547">Nucleotide-binding</keyword>
<comment type="caution">
    <text evidence="19">The sequence shown here is derived from an EMBL/GenBank/DDBJ whole genome shotgun (WGS) entry which is preliminary data.</text>
</comment>
<feature type="region of interest" description="Disordered" evidence="16">
    <location>
        <begin position="1"/>
        <end position="36"/>
    </location>
</feature>
<name>A0A8J3ASX6_9BURK</name>
<dbReference type="Pfam" id="PF00271">
    <property type="entry name" value="Helicase_C"/>
    <property type="match status" value="1"/>
</dbReference>
<proteinExistence type="inferred from homology"/>
<evidence type="ECO:0000256" key="5">
    <source>
        <dbReference type="ARBA" id="ARBA00022801"/>
    </source>
</evidence>
<dbReference type="NCBIfam" id="NF008163">
    <property type="entry name" value="PRK10917.1-1"/>
    <property type="match status" value="1"/>
</dbReference>
<dbReference type="InterPro" id="IPR033454">
    <property type="entry name" value="RecG_wedge"/>
</dbReference>
<dbReference type="AlphaFoldDB" id="A0A8J3ASX6"/>
<dbReference type="FunFam" id="3.40.50.300:FF:000391">
    <property type="entry name" value="ATP-dependent DNA helicase RecG"/>
    <property type="match status" value="1"/>
</dbReference>
<comment type="catalytic activity">
    <reaction evidence="14 15">
        <text>ATP + H2O = ADP + phosphate + H(+)</text>
        <dbReference type="Rhea" id="RHEA:13065"/>
        <dbReference type="ChEBI" id="CHEBI:15377"/>
        <dbReference type="ChEBI" id="CHEBI:15378"/>
        <dbReference type="ChEBI" id="CHEBI:30616"/>
        <dbReference type="ChEBI" id="CHEBI:43474"/>
        <dbReference type="ChEBI" id="CHEBI:456216"/>
        <dbReference type="EC" id="5.6.2.4"/>
    </reaction>
</comment>
<dbReference type="GO" id="GO:0043138">
    <property type="term" value="F:3'-5' DNA helicase activity"/>
    <property type="evidence" value="ECO:0007669"/>
    <property type="project" value="UniProtKB-EC"/>
</dbReference>
<dbReference type="InterPro" id="IPR045562">
    <property type="entry name" value="RecG_dom3_C"/>
</dbReference>
<dbReference type="NCBIfam" id="NF008168">
    <property type="entry name" value="PRK10917.2-2"/>
    <property type="match status" value="1"/>
</dbReference>
<evidence type="ECO:0000256" key="14">
    <source>
        <dbReference type="ARBA" id="ARBA00048988"/>
    </source>
</evidence>
<dbReference type="EMBL" id="BMDI01000003">
    <property type="protein sequence ID" value="GGI21251.1"/>
    <property type="molecule type" value="Genomic_DNA"/>
</dbReference>
<dbReference type="Pfam" id="PF17191">
    <property type="entry name" value="RecG_wedge"/>
    <property type="match status" value="1"/>
</dbReference>
<dbReference type="InterPro" id="IPR012340">
    <property type="entry name" value="NA-bd_OB-fold"/>
</dbReference>
<dbReference type="SMART" id="SM00487">
    <property type="entry name" value="DEXDc"/>
    <property type="match status" value="1"/>
</dbReference>
<comment type="similarity">
    <text evidence="1 15">Belongs to the helicase family. RecG subfamily.</text>
</comment>
<dbReference type="NCBIfam" id="NF008166">
    <property type="entry name" value="PRK10917.1-4"/>
    <property type="match status" value="1"/>
</dbReference>
<dbReference type="PANTHER" id="PTHR47964:SF1">
    <property type="entry name" value="ATP-DEPENDENT DNA HELICASE HOMOLOG RECG, CHLOROPLASTIC"/>
    <property type="match status" value="1"/>
</dbReference>
<evidence type="ECO:0000256" key="4">
    <source>
        <dbReference type="ARBA" id="ARBA00022763"/>
    </source>
</evidence>
<evidence type="ECO:0000256" key="11">
    <source>
        <dbReference type="ARBA" id="ARBA00023235"/>
    </source>
</evidence>
<dbReference type="CDD" id="cd17992">
    <property type="entry name" value="DEXHc_RecG"/>
    <property type="match status" value="1"/>
</dbReference>
<dbReference type="InterPro" id="IPR001650">
    <property type="entry name" value="Helicase_C-like"/>
</dbReference>
<dbReference type="InterPro" id="IPR004609">
    <property type="entry name" value="ATP-dep_DNA_helicase_RecG"/>
</dbReference>
<dbReference type="InterPro" id="IPR014001">
    <property type="entry name" value="Helicase_ATP-bd"/>
</dbReference>
<feature type="domain" description="Helicase C-terminal" evidence="18">
    <location>
        <begin position="508"/>
        <end position="654"/>
    </location>
</feature>
<evidence type="ECO:0000256" key="16">
    <source>
        <dbReference type="SAM" id="MobiDB-lite"/>
    </source>
</evidence>
<evidence type="ECO:0000256" key="7">
    <source>
        <dbReference type="ARBA" id="ARBA00022840"/>
    </source>
</evidence>
<dbReference type="SUPFAM" id="SSF52540">
    <property type="entry name" value="P-loop containing nucleoside triphosphate hydrolases"/>
    <property type="match status" value="2"/>
</dbReference>
<dbReference type="GO" id="GO:0016787">
    <property type="term" value="F:hydrolase activity"/>
    <property type="evidence" value="ECO:0007669"/>
    <property type="project" value="UniProtKB-KW"/>
</dbReference>
<dbReference type="InterPro" id="IPR027417">
    <property type="entry name" value="P-loop_NTPase"/>
</dbReference>
<evidence type="ECO:0000256" key="13">
    <source>
        <dbReference type="ARBA" id="ARBA00034808"/>
    </source>
</evidence>
<reference evidence="20" key="1">
    <citation type="journal article" date="2019" name="Int. J. Syst. Evol. Microbiol.">
        <title>The Global Catalogue of Microorganisms (GCM) 10K type strain sequencing project: providing services to taxonomists for standard genome sequencing and annotation.</title>
        <authorList>
            <consortium name="The Broad Institute Genomics Platform"/>
            <consortium name="The Broad Institute Genome Sequencing Center for Infectious Disease"/>
            <person name="Wu L."/>
            <person name="Ma J."/>
        </authorList>
    </citation>
    <scope>NUCLEOTIDE SEQUENCE [LARGE SCALE GENOMIC DNA]</scope>
    <source>
        <strain evidence="20">CCM 2767</strain>
    </source>
</reference>
<protein>
    <recommendedName>
        <fullName evidence="2 15">ATP-dependent DNA helicase RecG</fullName>
        <ecNumber evidence="13 15">5.6.2.4</ecNumber>
    </recommendedName>
</protein>
<evidence type="ECO:0000259" key="17">
    <source>
        <dbReference type="PROSITE" id="PS51192"/>
    </source>
</evidence>
<dbReference type="NCBIfam" id="TIGR00643">
    <property type="entry name" value="recG"/>
    <property type="match status" value="1"/>
</dbReference>
<evidence type="ECO:0000256" key="10">
    <source>
        <dbReference type="ARBA" id="ARBA00023204"/>
    </source>
</evidence>
<dbReference type="PROSITE" id="PS51192">
    <property type="entry name" value="HELICASE_ATP_BIND_1"/>
    <property type="match status" value="1"/>
</dbReference>
<dbReference type="GO" id="GO:0006310">
    <property type="term" value="P:DNA recombination"/>
    <property type="evidence" value="ECO:0007669"/>
    <property type="project" value="UniProtKB-UniRule"/>
</dbReference>
<evidence type="ECO:0000313" key="20">
    <source>
        <dbReference type="Proteomes" id="UP000642180"/>
    </source>
</evidence>
<dbReference type="NCBIfam" id="NF008165">
    <property type="entry name" value="PRK10917.1-3"/>
    <property type="match status" value="1"/>
</dbReference>
<feature type="domain" description="Helicase ATP-binding" evidence="17">
    <location>
        <begin position="303"/>
        <end position="475"/>
    </location>
</feature>
<evidence type="ECO:0000256" key="2">
    <source>
        <dbReference type="ARBA" id="ARBA00017846"/>
    </source>
</evidence>
<feature type="compositionally biased region" description="Low complexity" evidence="16">
    <location>
        <begin position="23"/>
        <end position="36"/>
    </location>
</feature>
<evidence type="ECO:0000256" key="9">
    <source>
        <dbReference type="ARBA" id="ARBA00023172"/>
    </source>
</evidence>
<dbReference type="GO" id="GO:0005524">
    <property type="term" value="F:ATP binding"/>
    <property type="evidence" value="ECO:0007669"/>
    <property type="project" value="UniProtKB-KW"/>
</dbReference>
<keyword evidence="8" id="KW-0238">DNA-binding</keyword>
<dbReference type="CDD" id="cd18811">
    <property type="entry name" value="SF2_C_RecG"/>
    <property type="match status" value="1"/>
</dbReference>
<feature type="compositionally biased region" description="Low complexity" evidence="16">
    <location>
        <begin position="1"/>
        <end position="13"/>
    </location>
</feature>
<dbReference type="CDD" id="cd04488">
    <property type="entry name" value="RecG_wedge_OBF"/>
    <property type="match status" value="1"/>
</dbReference>
<organism evidence="19 20">
    <name type="scientific">Oxalicibacterium faecigallinarum</name>
    <dbReference type="NCBI Taxonomy" id="573741"/>
    <lineage>
        <taxon>Bacteria</taxon>
        <taxon>Pseudomonadati</taxon>
        <taxon>Pseudomonadota</taxon>
        <taxon>Betaproteobacteria</taxon>
        <taxon>Burkholderiales</taxon>
        <taxon>Oxalobacteraceae</taxon>
        <taxon>Oxalicibacterium</taxon>
    </lineage>
</organism>
<dbReference type="Pfam" id="PF00270">
    <property type="entry name" value="DEAD"/>
    <property type="match status" value="1"/>
</dbReference>
<gene>
    <name evidence="19" type="primary">recG</name>
    <name evidence="19" type="ORF">GCM10008066_28130</name>
</gene>
<dbReference type="Gene3D" id="2.40.50.140">
    <property type="entry name" value="Nucleic acid-binding proteins"/>
    <property type="match status" value="1"/>
</dbReference>
<keyword evidence="5 15" id="KW-0378">Hydrolase</keyword>
<dbReference type="PANTHER" id="PTHR47964">
    <property type="entry name" value="ATP-DEPENDENT DNA HELICASE HOMOLOG RECG, CHLOROPLASTIC"/>
    <property type="match status" value="1"/>
</dbReference>
<keyword evidence="20" id="KW-1185">Reference proteome</keyword>
<keyword evidence="9 15" id="KW-0233">DNA recombination</keyword>
<dbReference type="PROSITE" id="PS51194">
    <property type="entry name" value="HELICASE_CTER"/>
    <property type="match status" value="1"/>
</dbReference>
<dbReference type="GO" id="GO:0006281">
    <property type="term" value="P:DNA repair"/>
    <property type="evidence" value="ECO:0007669"/>
    <property type="project" value="UniProtKB-UniRule"/>
</dbReference>
<keyword evidence="10 15" id="KW-0234">DNA repair</keyword>
<evidence type="ECO:0000256" key="15">
    <source>
        <dbReference type="RuleBase" id="RU363016"/>
    </source>
</evidence>
<accession>A0A8J3ASX6</accession>
<evidence type="ECO:0000256" key="12">
    <source>
        <dbReference type="ARBA" id="ARBA00034617"/>
    </source>
</evidence>
<dbReference type="Gene3D" id="3.40.50.300">
    <property type="entry name" value="P-loop containing nucleotide triphosphate hydrolases"/>
    <property type="match status" value="2"/>
</dbReference>
<dbReference type="EC" id="5.6.2.4" evidence="13 15"/>
<sequence length="719" mass="79043">MPAPRTKSVSSSRRTTEIAAQPAGKTASATSKTAGNSTAAKLEDKLIRLGLRTDMDKVLHLPARYEDETQLCRISDAGMRAGHPVQVEGVVTSCEVAFRPRRQLIVTIADDSGPLTMRFLNFYGSQVKQLAEGNRVRARGEVRHGFFGAEMVHPSYKMVNQDAPLPDALTPVYPAGEGLSQTLLRKTIATAMSRIVWDDTLPEAMRTSLDLMPFEPAVRLLHNPPPDVDESALIDRSHDAWVRVKFDELLAQQLSMKRAQDARREKGAPALKKIGALSKAFLAQLPFKLTAAQQRVLAEIREDVQQSFPMQRLLQGDVGSGKTVVSALAAAQAIDSGYQAVLMAPTEILADQHFRKIAGWMEPLGIRVVWLTGSLKKKEKVDAKALIESGEAQLIIGTHALIQEDVQFSKLGLVIVDEQHRFGVGQRLTLRNKGAAAGASKKPVATVPHQLMMSATPIPRTLAMTYYADLEVSVIDELPPGRTPIVTRVIDQNRRDEVIERVHAAALEGRQIYWVCPLIEESEALQLQTATDTHATLSAALPDLRVGLVHGRMKPAEKQAVMDGFSRGEIHLLVATTVIEVGVDVPNASLMVIEHAERFGLSQLHQLRGRVGRGSAASVCLLLYQSPLGQIAKQRLAIMRESTDGFEIARRDLELRGPGEFLGARQSGQAMLRFADLETDQWLVERARDAAQRLLRHDPAAVDAHLARWLGAREEYLKV</sequence>
<evidence type="ECO:0000256" key="6">
    <source>
        <dbReference type="ARBA" id="ARBA00022806"/>
    </source>
</evidence>
<evidence type="ECO:0000256" key="1">
    <source>
        <dbReference type="ARBA" id="ARBA00007504"/>
    </source>
</evidence>
<evidence type="ECO:0000313" key="19">
    <source>
        <dbReference type="EMBL" id="GGI21251.1"/>
    </source>
</evidence>
<evidence type="ECO:0000259" key="18">
    <source>
        <dbReference type="PROSITE" id="PS51194"/>
    </source>
</evidence>
<dbReference type="GO" id="GO:0003677">
    <property type="term" value="F:DNA binding"/>
    <property type="evidence" value="ECO:0007669"/>
    <property type="project" value="UniProtKB-KW"/>
</dbReference>
<dbReference type="Pfam" id="PF19833">
    <property type="entry name" value="RecG_dom3_C"/>
    <property type="match status" value="1"/>
</dbReference>
<keyword evidence="4 15" id="KW-0227">DNA damage</keyword>
<dbReference type="InterPro" id="IPR047112">
    <property type="entry name" value="RecG/Mfd"/>
</dbReference>
<keyword evidence="7 15" id="KW-0067">ATP-binding</keyword>
<keyword evidence="6 15" id="KW-0347">Helicase</keyword>